<sequence length="196" mass="22206">MAANIPDHYLWLGLGVFTFLAIQHVAQGLRHMRTLTEVHRPAPHPPSTHASRSSDAIKTASLLTLAHSHNIELSLSATTLLCERFYASHSARQLLLRDLGSANERVRRRARLAFRVLRDHGVFGGRGMAHVFPGLEPPDWEHVDVLPAVPRGGLREAVQQEEEERDARRRRAMCGCGIARAWWGWMWMRIWSAGSW</sequence>
<organism evidence="1 2">
    <name type="scientific">Didymella exigua CBS 183.55</name>
    <dbReference type="NCBI Taxonomy" id="1150837"/>
    <lineage>
        <taxon>Eukaryota</taxon>
        <taxon>Fungi</taxon>
        <taxon>Dikarya</taxon>
        <taxon>Ascomycota</taxon>
        <taxon>Pezizomycotina</taxon>
        <taxon>Dothideomycetes</taxon>
        <taxon>Pleosporomycetidae</taxon>
        <taxon>Pleosporales</taxon>
        <taxon>Pleosporineae</taxon>
        <taxon>Didymellaceae</taxon>
        <taxon>Didymella</taxon>
    </lineage>
</organism>
<reference evidence="1" key="1">
    <citation type="journal article" date="2020" name="Stud. Mycol.">
        <title>101 Dothideomycetes genomes: a test case for predicting lifestyles and emergence of pathogens.</title>
        <authorList>
            <person name="Haridas S."/>
            <person name="Albert R."/>
            <person name="Binder M."/>
            <person name="Bloem J."/>
            <person name="Labutti K."/>
            <person name="Salamov A."/>
            <person name="Andreopoulos B."/>
            <person name="Baker S."/>
            <person name="Barry K."/>
            <person name="Bills G."/>
            <person name="Bluhm B."/>
            <person name="Cannon C."/>
            <person name="Castanera R."/>
            <person name="Culley D."/>
            <person name="Daum C."/>
            <person name="Ezra D."/>
            <person name="Gonzalez J."/>
            <person name="Henrissat B."/>
            <person name="Kuo A."/>
            <person name="Liang C."/>
            <person name="Lipzen A."/>
            <person name="Lutzoni F."/>
            <person name="Magnuson J."/>
            <person name="Mondo S."/>
            <person name="Nolan M."/>
            <person name="Ohm R."/>
            <person name="Pangilinan J."/>
            <person name="Park H.-J."/>
            <person name="Ramirez L."/>
            <person name="Alfaro M."/>
            <person name="Sun H."/>
            <person name="Tritt A."/>
            <person name="Yoshinaga Y."/>
            <person name="Zwiers L.-H."/>
            <person name="Turgeon B."/>
            <person name="Goodwin S."/>
            <person name="Spatafora J."/>
            <person name="Crous P."/>
            <person name="Grigoriev I."/>
        </authorList>
    </citation>
    <scope>NUCLEOTIDE SEQUENCE</scope>
    <source>
        <strain evidence="1">CBS 183.55</strain>
    </source>
</reference>
<keyword evidence="2" id="KW-1185">Reference proteome</keyword>
<dbReference type="EMBL" id="ML978959">
    <property type="protein sequence ID" value="KAF1932395.1"/>
    <property type="molecule type" value="Genomic_DNA"/>
</dbReference>
<accession>A0A6A5RV98</accession>
<dbReference type="AlphaFoldDB" id="A0A6A5RV98"/>
<dbReference type="Proteomes" id="UP000800082">
    <property type="component" value="Unassembled WGS sequence"/>
</dbReference>
<dbReference type="OrthoDB" id="5385189at2759"/>
<protein>
    <submittedName>
        <fullName evidence="1">Uncharacterized protein</fullName>
    </submittedName>
</protein>
<evidence type="ECO:0000313" key="2">
    <source>
        <dbReference type="Proteomes" id="UP000800082"/>
    </source>
</evidence>
<dbReference type="GeneID" id="54346674"/>
<evidence type="ECO:0000313" key="1">
    <source>
        <dbReference type="EMBL" id="KAF1932395.1"/>
    </source>
</evidence>
<dbReference type="RefSeq" id="XP_033452643.1">
    <property type="nucleotide sequence ID" value="XM_033589027.1"/>
</dbReference>
<name>A0A6A5RV98_9PLEO</name>
<proteinExistence type="predicted"/>
<gene>
    <name evidence="1" type="ORF">M421DRAFT_291073</name>
</gene>